<evidence type="ECO:0000256" key="4">
    <source>
        <dbReference type="ARBA" id="ARBA00022679"/>
    </source>
</evidence>
<organism evidence="7">
    <name type="scientific">Clostridium butyricum</name>
    <dbReference type="NCBI Taxonomy" id="1492"/>
    <lineage>
        <taxon>Bacteria</taxon>
        <taxon>Bacillati</taxon>
        <taxon>Bacillota</taxon>
        <taxon>Clostridia</taxon>
        <taxon>Eubacteriales</taxon>
        <taxon>Clostridiaceae</taxon>
        <taxon>Clostridium</taxon>
    </lineage>
</organism>
<name>A0AAD0LIQ0_CLOBU</name>
<evidence type="ECO:0000256" key="2">
    <source>
        <dbReference type="ARBA" id="ARBA00006739"/>
    </source>
</evidence>
<accession>A0AAD0LIQ0</accession>
<dbReference type="AlphaFoldDB" id="A0AAD0LIQ0"/>
<keyword evidence="3" id="KW-0328">Glycosyltransferase</keyword>
<evidence type="ECO:0000256" key="3">
    <source>
        <dbReference type="ARBA" id="ARBA00022676"/>
    </source>
</evidence>
<dbReference type="EMBL" id="CP030775">
    <property type="protein sequence ID" value="AXB85429.1"/>
    <property type="molecule type" value="Genomic_DNA"/>
</dbReference>
<comment type="pathway">
    <text evidence="1">Cell wall biogenesis; cell wall polysaccharide biosynthesis.</text>
</comment>
<gene>
    <name evidence="7" type="ORF">DRB99_10750</name>
</gene>
<feature type="transmembrane region" description="Helical" evidence="5">
    <location>
        <begin position="239"/>
        <end position="257"/>
    </location>
</feature>
<keyword evidence="5" id="KW-0812">Transmembrane</keyword>
<reference evidence="7" key="1">
    <citation type="submission" date="2018-07" db="EMBL/GenBank/DDBJ databases">
        <title>Complete genome sequence of Clostridium butyricum S-45-5 isolated from human feces.</title>
        <authorList>
            <person name="Chang Y.-H."/>
            <person name="Shin Y."/>
        </authorList>
    </citation>
    <scope>NUCLEOTIDE SEQUENCE [LARGE SCALE GENOMIC DNA]</scope>
    <source>
        <strain evidence="7">S-45-5</strain>
    </source>
</reference>
<dbReference type="Pfam" id="PF00535">
    <property type="entry name" value="Glycos_transf_2"/>
    <property type="match status" value="1"/>
</dbReference>
<sequence>MKYNKKIYAGIVLYNPDIIRLEENICNICTQVDKLVLIDNSSKNIDEINKLLTKFNGVVLVKNIENKGIAYALNQIGKISNDENADWFLTIDQDSICDKNLISEYIKFVNVKSVGQITCNIIDRNFGNEGKYIETKYEEIEYCITSGTLVNVEAYNICGGFDERLFIDKVDWDFSLSLKENGYKTIKIAFDGLIHEIGKKAEIITIGRHRHTIFNHSSIRRYYIARNAIYCAKKHKDISLLRILMATIFDIIIVFLFEKDKCLKLKKSLQGLFEGFYI</sequence>
<protein>
    <submittedName>
        <fullName evidence="7">Glycosyltransferase</fullName>
    </submittedName>
</protein>
<dbReference type="SUPFAM" id="SSF53448">
    <property type="entry name" value="Nucleotide-diphospho-sugar transferases"/>
    <property type="match status" value="1"/>
</dbReference>
<evidence type="ECO:0000256" key="1">
    <source>
        <dbReference type="ARBA" id="ARBA00004776"/>
    </source>
</evidence>
<dbReference type="InterPro" id="IPR001173">
    <property type="entry name" value="Glyco_trans_2-like"/>
</dbReference>
<evidence type="ECO:0000313" key="7">
    <source>
        <dbReference type="EMBL" id="AXB85429.1"/>
    </source>
</evidence>
<keyword evidence="4" id="KW-0808">Transferase</keyword>
<dbReference type="GO" id="GO:0016757">
    <property type="term" value="F:glycosyltransferase activity"/>
    <property type="evidence" value="ECO:0007669"/>
    <property type="project" value="UniProtKB-KW"/>
</dbReference>
<dbReference type="PANTHER" id="PTHR43179:SF12">
    <property type="entry name" value="GALACTOFURANOSYLTRANSFERASE GLFT2"/>
    <property type="match status" value="1"/>
</dbReference>
<proteinExistence type="inferred from homology"/>
<dbReference type="PANTHER" id="PTHR43179">
    <property type="entry name" value="RHAMNOSYLTRANSFERASE WBBL"/>
    <property type="match status" value="1"/>
</dbReference>
<keyword evidence="5" id="KW-1133">Transmembrane helix</keyword>
<dbReference type="RefSeq" id="WP_070779391.1">
    <property type="nucleotide sequence ID" value="NZ_CAVLFZ010000002.1"/>
</dbReference>
<comment type="similarity">
    <text evidence="2">Belongs to the glycosyltransferase 2 family.</text>
</comment>
<dbReference type="Gene3D" id="3.90.550.10">
    <property type="entry name" value="Spore Coat Polysaccharide Biosynthesis Protein SpsA, Chain A"/>
    <property type="match status" value="1"/>
</dbReference>
<feature type="domain" description="Glycosyltransferase 2-like" evidence="6">
    <location>
        <begin position="20"/>
        <end position="133"/>
    </location>
</feature>
<dbReference type="InterPro" id="IPR029044">
    <property type="entry name" value="Nucleotide-diphossugar_trans"/>
</dbReference>
<evidence type="ECO:0000259" key="6">
    <source>
        <dbReference type="Pfam" id="PF00535"/>
    </source>
</evidence>
<evidence type="ECO:0000256" key="5">
    <source>
        <dbReference type="SAM" id="Phobius"/>
    </source>
</evidence>
<keyword evidence="5" id="KW-0472">Membrane</keyword>